<dbReference type="PANTHER" id="PTHR45784">
    <property type="entry name" value="C-TYPE LECTIN DOMAIN FAMILY 20 MEMBER A-RELATED"/>
    <property type="match status" value="1"/>
</dbReference>
<accession>A0A667XEB9</accession>
<dbReference type="SMART" id="SM00034">
    <property type="entry name" value="CLECT"/>
    <property type="match status" value="2"/>
</dbReference>
<dbReference type="InterPro" id="IPR016187">
    <property type="entry name" value="CTDL_fold"/>
</dbReference>
<keyword evidence="3" id="KW-1185">Reference proteome</keyword>
<sequence length="224" mass="26018">MVEKSMTWSEAQSYCRQHYTDLATVSSEEDVAKLNDAVGSLISDWSWIGLFRDAWKWSDGSTMSFTKWDNMGYISFIEIFCSCPYSSLVSYSCHSNLAIHCMFHFMFYHLVEERMNWTEAQSYCRQHYTDLATVSSEEDVTKLNDTVGSHPSWIGLYNDINSWRWSLQNKSYYGEGEADLKMWSSGQPHYSEKHCVASHLGKWRSLAIIFCCLVDEKPVFINMT</sequence>
<feature type="domain" description="C-type lectin" evidence="1">
    <location>
        <begin position="103"/>
        <end position="205"/>
    </location>
</feature>
<organism evidence="2 3">
    <name type="scientific">Myripristis murdjan</name>
    <name type="common">pinecone soldierfish</name>
    <dbReference type="NCBI Taxonomy" id="586833"/>
    <lineage>
        <taxon>Eukaryota</taxon>
        <taxon>Metazoa</taxon>
        <taxon>Chordata</taxon>
        <taxon>Craniata</taxon>
        <taxon>Vertebrata</taxon>
        <taxon>Euteleostomi</taxon>
        <taxon>Actinopterygii</taxon>
        <taxon>Neopterygii</taxon>
        <taxon>Teleostei</taxon>
        <taxon>Neoteleostei</taxon>
        <taxon>Acanthomorphata</taxon>
        <taxon>Holocentriformes</taxon>
        <taxon>Holocentridae</taxon>
        <taxon>Myripristis</taxon>
    </lineage>
</organism>
<evidence type="ECO:0000313" key="2">
    <source>
        <dbReference type="Ensembl" id="ENSMMDP00005010834.1"/>
    </source>
</evidence>
<dbReference type="PANTHER" id="PTHR45784:SF3">
    <property type="entry name" value="C-TYPE LECTIN DOMAIN FAMILY 4 MEMBER K-LIKE-RELATED"/>
    <property type="match status" value="1"/>
</dbReference>
<dbReference type="Pfam" id="PF00059">
    <property type="entry name" value="Lectin_C"/>
    <property type="match status" value="2"/>
</dbReference>
<proteinExistence type="predicted"/>
<dbReference type="Ensembl" id="ENSMMDT00005011163.1">
    <property type="protein sequence ID" value="ENSMMDP00005010834.1"/>
    <property type="gene ID" value="ENSMMDG00005005863.1"/>
</dbReference>
<evidence type="ECO:0000259" key="1">
    <source>
        <dbReference type="PROSITE" id="PS50041"/>
    </source>
</evidence>
<reference evidence="2" key="2">
    <citation type="submission" date="2025-08" db="UniProtKB">
        <authorList>
            <consortium name="Ensembl"/>
        </authorList>
    </citation>
    <scope>IDENTIFICATION</scope>
</reference>
<feature type="domain" description="C-type lectin" evidence="1">
    <location>
        <begin position="1"/>
        <end position="102"/>
    </location>
</feature>
<reference evidence="2" key="3">
    <citation type="submission" date="2025-09" db="UniProtKB">
        <authorList>
            <consortium name="Ensembl"/>
        </authorList>
    </citation>
    <scope>IDENTIFICATION</scope>
</reference>
<dbReference type="GeneTree" id="ENSGT01100000263473"/>
<dbReference type="InterPro" id="IPR016186">
    <property type="entry name" value="C-type_lectin-like/link_sf"/>
</dbReference>
<reference evidence="2" key="1">
    <citation type="submission" date="2019-06" db="EMBL/GenBank/DDBJ databases">
        <authorList>
            <consortium name="Wellcome Sanger Institute Data Sharing"/>
        </authorList>
    </citation>
    <scope>NUCLEOTIDE SEQUENCE [LARGE SCALE GENOMIC DNA]</scope>
</reference>
<dbReference type="PROSITE" id="PS50041">
    <property type="entry name" value="C_TYPE_LECTIN_2"/>
    <property type="match status" value="2"/>
</dbReference>
<dbReference type="InterPro" id="IPR001304">
    <property type="entry name" value="C-type_lectin-like"/>
</dbReference>
<dbReference type="AlphaFoldDB" id="A0A667XEB9"/>
<evidence type="ECO:0000313" key="3">
    <source>
        <dbReference type="Proteomes" id="UP000472263"/>
    </source>
</evidence>
<dbReference type="Gene3D" id="3.10.100.10">
    <property type="entry name" value="Mannose-Binding Protein A, subunit A"/>
    <property type="match status" value="2"/>
</dbReference>
<protein>
    <recommendedName>
        <fullName evidence="1">C-type lectin domain-containing protein</fullName>
    </recommendedName>
</protein>
<name>A0A667XEB9_9TELE</name>
<dbReference type="Proteomes" id="UP000472263">
    <property type="component" value="Chromosome 8"/>
</dbReference>
<dbReference type="SUPFAM" id="SSF56436">
    <property type="entry name" value="C-type lectin-like"/>
    <property type="match status" value="2"/>
</dbReference>